<dbReference type="STRING" id="1448308.A0A2T2NJ48"/>
<name>A0A2T2NJ48_CORCC</name>
<dbReference type="AlphaFoldDB" id="A0A2T2NJ48"/>
<keyword evidence="2" id="KW-1185">Reference proteome</keyword>
<sequence>EWRCPKQDRTIPRTNETKAVYVRDLVNAMMNQDNIEDKATGRVLKKRWTKYKGTGKSYYNPKEVELVAWRIIDKMVRLHVEGPKVLDCYDVEAHNNFEKSKELNFRERYAIFKTIAYHFKSRVDKMMRNEGLVTMIANPQETLRASRGNRNQNDLRQECLYIGRNHMNEERERQEE</sequence>
<dbReference type="Proteomes" id="UP000240883">
    <property type="component" value="Unassembled WGS sequence"/>
</dbReference>
<dbReference type="OrthoDB" id="3794856at2759"/>
<feature type="non-terminal residue" evidence="1">
    <location>
        <position position="1"/>
    </location>
</feature>
<proteinExistence type="predicted"/>
<organism evidence="1 2">
    <name type="scientific">Corynespora cassiicola Philippines</name>
    <dbReference type="NCBI Taxonomy" id="1448308"/>
    <lineage>
        <taxon>Eukaryota</taxon>
        <taxon>Fungi</taxon>
        <taxon>Dikarya</taxon>
        <taxon>Ascomycota</taxon>
        <taxon>Pezizomycotina</taxon>
        <taxon>Dothideomycetes</taxon>
        <taxon>Pleosporomycetidae</taxon>
        <taxon>Pleosporales</taxon>
        <taxon>Corynesporascaceae</taxon>
        <taxon>Corynespora</taxon>
    </lineage>
</organism>
<gene>
    <name evidence="1" type="ORF">BS50DRAFT_459431</name>
</gene>
<accession>A0A2T2NJ48</accession>
<reference evidence="1 2" key="1">
    <citation type="journal article" date="2018" name="Front. Microbiol.">
        <title>Genome-Wide Analysis of Corynespora cassiicola Leaf Fall Disease Putative Effectors.</title>
        <authorList>
            <person name="Lopez D."/>
            <person name="Ribeiro S."/>
            <person name="Label P."/>
            <person name="Fumanal B."/>
            <person name="Venisse J.S."/>
            <person name="Kohler A."/>
            <person name="de Oliveira R.R."/>
            <person name="Labutti K."/>
            <person name="Lipzen A."/>
            <person name="Lail K."/>
            <person name="Bauer D."/>
            <person name="Ohm R.A."/>
            <person name="Barry K.W."/>
            <person name="Spatafora J."/>
            <person name="Grigoriev I.V."/>
            <person name="Martin F.M."/>
            <person name="Pujade-Renaud V."/>
        </authorList>
    </citation>
    <scope>NUCLEOTIDE SEQUENCE [LARGE SCALE GENOMIC DNA]</scope>
    <source>
        <strain evidence="1 2">Philippines</strain>
    </source>
</reference>
<protein>
    <submittedName>
        <fullName evidence="1">Uncharacterized protein</fullName>
    </submittedName>
</protein>
<dbReference type="EMBL" id="KZ678137">
    <property type="protein sequence ID" value="PSN65461.1"/>
    <property type="molecule type" value="Genomic_DNA"/>
</dbReference>
<feature type="non-terminal residue" evidence="1">
    <location>
        <position position="176"/>
    </location>
</feature>
<evidence type="ECO:0000313" key="2">
    <source>
        <dbReference type="Proteomes" id="UP000240883"/>
    </source>
</evidence>
<evidence type="ECO:0000313" key="1">
    <source>
        <dbReference type="EMBL" id="PSN65461.1"/>
    </source>
</evidence>